<dbReference type="Proteomes" id="UP000616346">
    <property type="component" value="Unassembled WGS sequence"/>
</dbReference>
<keyword evidence="3" id="KW-1185">Reference proteome</keyword>
<dbReference type="RefSeq" id="WP_191709579.1">
    <property type="nucleotide sequence ID" value="NZ_JACSPQ010000001.1"/>
</dbReference>
<gene>
    <name evidence="2" type="ORF">H9626_03430</name>
</gene>
<proteinExistence type="predicted"/>
<sequence length="83" mass="9747">MLIRKKSDNPEDYRKIKVVEEWFEQQQLPASMQLDSATYIPDLPDTVSRLFEQSYLYAGNPRMEGSLWLLLRIKKKLEGEASL</sequence>
<dbReference type="Pfam" id="PF22292">
    <property type="entry name" value="DUF6965"/>
    <property type="match status" value="1"/>
</dbReference>
<protein>
    <recommendedName>
        <fullName evidence="1">DUF6965 domain-containing protein</fullName>
    </recommendedName>
</protein>
<accession>A0ABR8V925</accession>
<comment type="caution">
    <text evidence="2">The sequence shown here is derived from an EMBL/GenBank/DDBJ whole genome shotgun (WGS) entry which is preliminary data.</text>
</comment>
<evidence type="ECO:0000313" key="2">
    <source>
        <dbReference type="EMBL" id="MBD8001269.1"/>
    </source>
</evidence>
<evidence type="ECO:0000313" key="3">
    <source>
        <dbReference type="Proteomes" id="UP000616346"/>
    </source>
</evidence>
<dbReference type="InterPro" id="IPR054238">
    <property type="entry name" value="DUF6965"/>
</dbReference>
<name>A0ABR8V925_9BACT</name>
<dbReference type="EMBL" id="JACSPQ010000001">
    <property type="protein sequence ID" value="MBD8001269.1"/>
    <property type="molecule type" value="Genomic_DNA"/>
</dbReference>
<feature type="domain" description="DUF6965" evidence="1">
    <location>
        <begin position="20"/>
        <end position="79"/>
    </location>
</feature>
<organism evidence="2 3">
    <name type="scientific">Phocaeicola faecium</name>
    <dbReference type="NCBI Taxonomy" id="2762213"/>
    <lineage>
        <taxon>Bacteria</taxon>
        <taxon>Pseudomonadati</taxon>
        <taxon>Bacteroidota</taxon>
        <taxon>Bacteroidia</taxon>
        <taxon>Bacteroidales</taxon>
        <taxon>Bacteroidaceae</taxon>
        <taxon>Phocaeicola</taxon>
    </lineage>
</organism>
<reference evidence="2 3" key="1">
    <citation type="submission" date="2020-08" db="EMBL/GenBank/DDBJ databases">
        <title>A Genomic Blueprint of the Chicken Gut Microbiome.</title>
        <authorList>
            <person name="Gilroy R."/>
            <person name="Ravi A."/>
            <person name="Getino M."/>
            <person name="Pursley I."/>
            <person name="Horton D.L."/>
            <person name="Alikhan N.-F."/>
            <person name="Baker D."/>
            <person name="Gharbi K."/>
            <person name="Hall N."/>
            <person name="Watson M."/>
            <person name="Adriaenssens E.M."/>
            <person name="Foster-Nyarko E."/>
            <person name="Jarju S."/>
            <person name="Secka A."/>
            <person name="Antonio M."/>
            <person name="Oren A."/>
            <person name="Chaudhuri R."/>
            <person name="La Ragione R.M."/>
            <person name="Hildebrand F."/>
            <person name="Pallen M.J."/>
        </authorList>
    </citation>
    <scope>NUCLEOTIDE SEQUENCE [LARGE SCALE GENOMIC DNA]</scope>
    <source>
        <strain evidence="2 3">Sa1YUN3</strain>
    </source>
</reference>
<evidence type="ECO:0000259" key="1">
    <source>
        <dbReference type="Pfam" id="PF22292"/>
    </source>
</evidence>